<comment type="caution">
    <text evidence="4">The sequence shown here is derived from an EMBL/GenBank/DDBJ whole genome shotgun (WGS) entry which is preliminary data.</text>
</comment>
<dbReference type="EMBL" id="PYDT01000005">
    <property type="protein sequence ID" value="THU60544.1"/>
    <property type="molecule type" value="Genomic_DNA"/>
</dbReference>
<dbReference type="InterPro" id="IPR050295">
    <property type="entry name" value="Plant_2OG-oxidoreductases"/>
</dbReference>
<keyword evidence="1" id="KW-0479">Metal-binding</keyword>
<dbReference type="PANTHER" id="PTHR47991">
    <property type="entry name" value="OXOGLUTARATE/IRON-DEPENDENT DIOXYGENASE"/>
    <property type="match status" value="1"/>
</dbReference>
<keyword evidence="5" id="KW-1185">Reference proteome</keyword>
<dbReference type="AlphaFoldDB" id="A0A4S8JH38"/>
<keyword evidence="2" id="KW-0408">Iron</keyword>
<proteinExistence type="predicted"/>
<dbReference type="SUPFAM" id="SSF51197">
    <property type="entry name" value="Clavaminate synthase-like"/>
    <property type="match status" value="1"/>
</dbReference>
<name>A0A4S8JH38_MUSBA</name>
<sequence length="128" mass="13781">MRALSLGLGLDADRLQKALGGDDEGVCIRVNFYPRCPRPDLALGLSPHSDPGGMTVLLADDHVHGLQVCKDGVSDIPIGPVPELLAVTGRSALYRPMTFDDYRLFIRRKGPRGKSQVESLEAMAIPGT</sequence>
<evidence type="ECO:0000256" key="2">
    <source>
        <dbReference type="ARBA" id="ARBA00023004"/>
    </source>
</evidence>
<reference evidence="4 5" key="1">
    <citation type="journal article" date="2019" name="Nat. Plants">
        <title>Genome sequencing of Musa balbisiana reveals subgenome evolution and function divergence in polyploid bananas.</title>
        <authorList>
            <person name="Yao X."/>
        </authorList>
    </citation>
    <scope>NUCLEOTIDE SEQUENCE [LARGE SCALE GENOMIC DNA]</scope>
    <source>
        <strain evidence="5">cv. DH-PKW</strain>
        <tissue evidence="4">Leaves</tissue>
    </source>
</reference>
<dbReference type="Pfam" id="PF03171">
    <property type="entry name" value="2OG-FeII_Oxy"/>
    <property type="match status" value="1"/>
</dbReference>
<dbReference type="STRING" id="52838.A0A4S8JH38"/>
<evidence type="ECO:0000259" key="3">
    <source>
        <dbReference type="Pfam" id="PF03171"/>
    </source>
</evidence>
<evidence type="ECO:0000256" key="1">
    <source>
        <dbReference type="ARBA" id="ARBA00022723"/>
    </source>
</evidence>
<dbReference type="Proteomes" id="UP000317650">
    <property type="component" value="Chromosome 7"/>
</dbReference>
<evidence type="ECO:0000313" key="4">
    <source>
        <dbReference type="EMBL" id="THU60544.1"/>
    </source>
</evidence>
<dbReference type="InterPro" id="IPR027443">
    <property type="entry name" value="IPNS-like_sf"/>
</dbReference>
<feature type="domain" description="Isopenicillin N synthase-like Fe(2+) 2OG dioxygenase" evidence="3">
    <location>
        <begin position="27"/>
        <end position="92"/>
    </location>
</feature>
<protein>
    <recommendedName>
        <fullName evidence="3">Isopenicillin N synthase-like Fe(2+) 2OG dioxygenase domain-containing protein</fullName>
    </recommendedName>
</protein>
<gene>
    <name evidence="4" type="ORF">C4D60_Mb07t13900</name>
</gene>
<evidence type="ECO:0000313" key="5">
    <source>
        <dbReference type="Proteomes" id="UP000317650"/>
    </source>
</evidence>
<dbReference type="Gene3D" id="2.60.120.330">
    <property type="entry name" value="B-lactam Antibiotic, Isopenicillin N Synthase, Chain"/>
    <property type="match status" value="1"/>
</dbReference>
<dbReference type="InterPro" id="IPR044861">
    <property type="entry name" value="IPNS-like_FE2OG_OXY"/>
</dbReference>
<dbReference type="GO" id="GO:0046872">
    <property type="term" value="F:metal ion binding"/>
    <property type="evidence" value="ECO:0007669"/>
    <property type="project" value="UniProtKB-KW"/>
</dbReference>
<accession>A0A4S8JH38</accession>
<organism evidence="4 5">
    <name type="scientific">Musa balbisiana</name>
    <name type="common">Banana</name>
    <dbReference type="NCBI Taxonomy" id="52838"/>
    <lineage>
        <taxon>Eukaryota</taxon>
        <taxon>Viridiplantae</taxon>
        <taxon>Streptophyta</taxon>
        <taxon>Embryophyta</taxon>
        <taxon>Tracheophyta</taxon>
        <taxon>Spermatophyta</taxon>
        <taxon>Magnoliopsida</taxon>
        <taxon>Liliopsida</taxon>
        <taxon>Zingiberales</taxon>
        <taxon>Musaceae</taxon>
        <taxon>Musa</taxon>
    </lineage>
</organism>